<name>A0ABU1BP76_9BURK</name>
<organism evidence="1 2">
    <name type="scientific">Keguizhuia sedimenti</name>
    <dbReference type="NCBI Taxonomy" id="3064264"/>
    <lineage>
        <taxon>Bacteria</taxon>
        <taxon>Pseudomonadati</taxon>
        <taxon>Pseudomonadota</taxon>
        <taxon>Betaproteobacteria</taxon>
        <taxon>Burkholderiales</taxon>
        <taxon>Oxalobacteraceae</taxon>
        <taxon>Keguizhuia</taxon>
    </lineage>
</organism>
<dbReference type="Proteomes" id="UP001225596">
    <property type="component" value="Unassembled WGS sequence"/>
</dbReference>
<keyword evidence="2" id="KW-1185">Reference proteome</keyword>
<evidence type="ECO:0000313" key="1">
    <source>
        <dbReference type="EMBL" id="MDQ9170108.1"/>
    </source>
</evidence>
<proteinExistence type="predicted"/>
<gene>
    <name evidence="1" type="ORF">Q8A64_06735</name>
</gene>
<reference evidence="1 2" key="1">
    <citation type="submission" date="2023-08" db="EMBL/GenBank/DDBJ databases">
        <title>Oxalobacteraceae gen .nov., isolated from river sludge outside the plant.</title>
        <authorList>
            <person name="Zhao S.Y."/>
        </authorList>
    </citation>
    <scope>NUCLEOTIDE SEQUENCE [LARGE SCALE GENOMIC DNA]</scope>
    <source>
        <strain evidence="1 2">R-40</strain>
    </source>
</reference>
<comment type="caution">
    <text evidence="1">The sequence shown here is derived from an EMBL/GenBank/DDBJ whole genome shotgun (WGS) entry which is preliminary data.</text>
</comment>
<dbReference type="RefSeq" id="WP_338436074.1">
    <property type="nucleotide sequence ID" value="NZ_JAUYVH010000002.1"/>
</dbReference>
<sequence>MHGTPAGLPSGMPGIGDEIDGAMQQAAQALRQFIAAKFISSIKRDASCLSYS</sequence>
<accession>A0ABU1BP76</accession>
<protein>
    <submittedName>
        <fullName evidence="1">Uncharacterized protein</fullName>
    </submittedName>
</protein>
<evidence type="ECO:0000313" key="2">
    <source>
        <dbReference type="Proteomes" id="UP001225596"/>
    </source>
</evidence>
<dbReference type="EMBL" id="JAUYVH010000002">
    <property type="protein sequence ID" value="MDQ9170108.1"/>
    <property type="molecule type" value="Genomic_DNA"/>
</dbReference>